<reference evidence="2" key="2">
    <citation type="submission" date="2007-04" db="EMBL/GenBank/DDBJ databases">
        <title>Draft genome sequence of Bacteroides ovatus (ATCC 8483).</title>
        <authorList>
            <person name="Sudarsanam P."/>
            <person name="Ley R."/>
            <person name="Guruge J."/>
            <person name="Turnbaugh P.J."/>
            <person name="Mahowald M."/>
            <person name="Liep D."/>
            <person name="Gordon J."/>
        </authorList>
    </citation>
    <scope>NUCLEOTIDE SEQUENCE [LARGE SCALE GENOMIC DNA]</scope>
    <source>
        <strain evidence="2">ATCC 8483 / DSM 1896 / JCM 5824 / BCRC 10623 / CCUG 4943 / NCTC 11153</strain>
    </source>
</reference>
<sequence length="56" mass="6153">MVSPLSKKEGWLKAGVVGINKVYPSMKKEIHFFTYHLPLRGLTPSDSPVIGGEQPS</sequence>
<proteinExistence type="predicted"/>
<name>A0AAN3D3Y3_BACO1</name>
<dbReference type="EMBL" id="AAXF02000054">
    <property type="protein sequence ID" value="EDO08811.1"/>
    <property type="molecule type" value="Genomic_DNA"/>
</dbReference>
<dbReference type="AlphaFoldDB" id="A0AAN3D3Y3"/>
<organism evidence="1 2">
    <name type="scientific">Bacteroides ovatus (strain ATCC 8483 / DSM 1896 / JCM 5824 / BCRC 10623 / CCUG 4943 / NCTC 11153)</name>
    <dbReference type="NCBI Taxonomy" id="411476"/>
    <lineage>
        <taxon>Bacteria</taxon>
        <taxon>Pseudomonadati</taxon>
        <taxon>Bacteroidota</taxon>
        <taxon>Bacteroidia</taxon>
        <taxon>Bacteroidales</taxon>
        <taxon>Bacteroidaceae</taxon>
        <taxon>Bacteroides</taxon>
    </lineage>
</organism>
<accession>A0AAN3D3Y3</accession>
<gene>
    <name evidence="1" type="ORF">BACOVA_04667</name>
</gene>
<reference evidence="1 2" key="1">
    <citation type="submission" date="2007-03" db="EMBL/GenBank/DDBJ databases">
        <authorList>
            <person name="Fulton L."/>
            <person name="Clifton S."/>
            <person name="Fulton B."/>
            <person name="Xu J."/>
            <person name="Minx P."/>
            <person name="Pepin K.H."/>
            <person name="Johnson M."/>
            <person name="Thiruvilangam P."/>
            <person name="Bhonagiri V."/>
            <person name="Nash W.E."/>
            <person name="Mardis E.R."/>
            <person name="Wilson R.K."/>
        </authorList>
    </citation>
    <scope>NUCLEOTIDE SEQUENCE [LARGE SCALE GENOMIC DNA]</scope>
    <source>
        <strain evidence="2">ATCC 8483 / DSM 1896 / JCM 5824 / BCRC 10623 / CCUG 4943 / NCTC 11153</strain>
    </source>
</reference>
<evidence type="ECO:0000313" key="2">
    <source>
        <dbReference type="Proteomes" id="UP000005475"/>
    </source>
</evidence>
<evidence type="ECO:0000313" key="1">
    <source>
        <dbReference type="EMBL" id="EDO08811.1"/>
    </source>
</evidence>
<comment type="caution">
    <text evidence="1">The sequence shown here is derived from an EMBL/GenBank/DDBJ whole genome shotgun (WGS) entry which is preliminary data.</text>
</comment>
<protein>
    <submittedName>
        <fullName evidence="1">Uncharacterized protein</fullName>
    </submittedName>
</protein>
<dbReference type="Proteomes" id="UP000005475">
    <property type="component" value="Unassembled WGS sequence"/>
</dbReference>